<accession>A0A1S7TSG2</accession>
<name>A0A1S7TSG2_9HYPH</name>
<reference evidence="1" key="1">
    <citation type="submission" date="2016-01" db="EMBL/GenBank/DDBJ databases">
        <authorList>
            <person name="Regsiter A."/>
            <person name="william w."/>
        </authorList>
    </citation>
    <scope>NUCLEOTIDE SEQUENCE</scope>
    <source>
        <strain evidence="1">NCPPB 1641</strain>
    </source>
</reference>
<dbReference type="Proteomes" id="UP000192140">
    <property type="component" value="Unassembled WGS sequence"/>
</dbReference>
<keyword evidence="2" id="KW-1185">Reference proteome</keyword>
<evidence type="ECO:0000313" key="2">
    <source>
        <dbReference type="Proteomes" id="UP000192140"/>
    </source>
</evidence>
<gene>
    <name evidence="1" type="ORF">AGR7A_Lc10239</name>
</gene>
<organism evidence="1 2">
    <name type="scientific">Agrobacterium deltaense NCPPB 1641</name>
    <dbReference type="NCBI Taxonomy" id="1183425"/>
    <lineage>
        <taxon>Bacteria</taxon>
        <taxon>Pseudomonadati</taxon>
        <taxon>Pseudomonadota</taxon>
        <taxon>Alphaproteobacteria</taxon>
        <taxon>Hyphomicrobiales</taxon>
        <taxon>Rhizobiaceae</taxon>
        <taxon>Rhizobium/Agrobacterium group</taxon>
        <taxon>Agrobacterium</taxon>
    </lineage>
</organism>
<proteinExistence type="predicted"/>
<evidence type="ECO:0000313" key="1">
    <source>
        <dbReference type="EMBL" id="CVI57544.1"/>
    </source>
</evidence>
<dbReference type="InterPro" id="IPR016194">
    <property type="entry name" value="SPOC-like_C_dom_sf"/>
</dbReference>
<dbReference type="EMBL" id="FCNP01000030">
    <property type="protein sequence ID" value="CVI57544.1"/>
    <property type="molecule type" value="Genomic_DNA"/>
</dbReference>
<comment type="caution">
    <text evidence="1">The sequence shown here is derived from an EMBL/GenBank/DDBJ whole genome shotgun (WGS) entry which is preliminary data.</text>
</comment>
<sequence>MRIADMARQVFWKGYLKLSLVTASVSLTPATTEGNKYTFHILNRKTGNRVESRYVDSITHRPVAAKKPGKRFSPRRG</sequence>
<protein>
    <submittedName>
        <fullName evidence="1">Uncharacterized protein</fullName>
    </submittedName>
</protein>
<dbReference type="AlphaFoldDB" id="A0A1S7TSG2"/>
<dbReference type="SUPFAM" id="SSF100939">
    <property type="entry name" value="SPOC domain-like"/>
    <property type="match status" value="1"/>
</dbReference>